<evidence type="ECO:0000256" key="1">
    <source>
        <dbReference type="ARBA" id="ARBA00004286"/>
    </source>
</evidence>
<dbReference type="Pfam" id="PF02182">
    <property type="entry name" value="SAD_SRA"/>
    <property type="match status" value="1"/>
</dbReference>
<dbReference type="InterPro" id="IPR007728">
    <property type="entry name" value="Pre-SET_dom"/>
</dbReference>
<feature type="compositionally biased region" description="Polar residues" evidence="5">
    <location>
        <begin position="908"/>
        <end position="917"/>
    </location>
</feature>
<feature type="compositionally biased region" description="Low complexity" evidence="5">
    <location>
        <begin position="402"/>
        <end position="422"/>
    </location>
</feature>
<evidence type="ECO:0000256" key="2">
    <source>
        <dbReference type="ARBA" id="ARBA00022454"/>
    </source>
</evidence>
<comment type="caution">
    <text evidence="8">The sequence shown here is derived from an EMBL/GenBank/DDBJ whole genome shotgun (WGS) entry which is preliminary data.</text>
</comment>
<dbReference type="SMART" id="SM00468">
    <property type="entry name" value="PreSET"/>
    <property type="match status" value="1"/>
</dbReference>
<dbReference type="Gene3D" id="2.170.270.10">
    <property type="entry name" value="SET domain"/>
    <property type="match status" value="1"/>
</dbReference>
<feature type="compositionally biased region" description="Basic and acidic residues" evidence="5">
    <location>
        <begin position="691"/>
        <end position="701"/>
    </location>
</feature>
<gene>
    <name evidence="8" type="ORF">CYMTET_10298</name>
</gene>
<feature type="domain" description="YDG" evidence="7">
    <location>
        <begin position="922"/>
        <end position="1094"/>
    </location>
</feature>
<organism evidence="8 9">
    <name type="scientific">Cymbomonas tetramitiformis</name>
    <dbReference type="NCBI Taxonomy" id="36881"/>
    <lineage>
        <taxon>Eukaryota</taxon>
        <taxon>Viridiplantae</taxon>
        <taxon>Chlorophyta</taxon>
        <taxon>Pyramimonadophyceae</taxon>
        <taxon>Pyramimonadales</taxon>
        <taxon>Pyramimonadaceae</taxon>
        <taxon>Cymbomonas</taxon>
    </lineage>
</organism>
<dbReference type="PROSITE" id="PS51015">
    <property type="entry name" value="YDG"/>
    <property type="match status" value="1"/>
</dbReference>
<dbReference type="Pfam" id="PF00856">
    <property type="entry name" value="SET"/>
    <property type="match status" value="1"/>
</dbReference>
<evidence type="ECO:0000259" key="6">
    <source>
        <dbReference type="PROSITE" id="PS50280"/>
    </source>
</evidence>
<accession>A0AAE0LDZ6</accession>
<feature type="compositionally biased region" description="Basic and acidic residues" evidence="5">
    <location>
        <begin position="886"/>
        <end position="902"/>
    </location>
</feature>
<dbReference type="GO" id="GO:0042054">
    <property type="term" value="F:histone methyltransferase activity"/>
    <property type="evidence" value="ECO:0007669"/>
    <property type="project" value="InterPro"/>
</dbReference>
<dbReference type="InterPro" id="IPR015947">
    <property type="entry name" value="PUA-like_sf"/>
</dbReference>
<feature type="domain" description="SET" evidence="6">
    <location>
        <begin position="1281"/>
        <end position="1403"/>
    </location>
</feature>
<dbReference type="PROSITE" id="PS50280">
    <property type="entry name" value="SET"/>
    <property type="match status" value="1"/>
</dbReference>
<feature type="region of interest" description="Disordered" evidence="5">
    <location>
        <begin position="600"/>
        <end position="733"/>
    </location>
</feature>
<name>A0AAE0LDZ6_9CHLO</name>
<feature type="region of interest" description="Disordered" evidence="5">
    <location>
        <begin position="300"/>
        <end position="332"/>
    </location>
</feature>
<evidence type="ECO:0008006" key="10">
    <source>
        <dbReference type="Google" id="ProtNLM"/>
    </source>
</evidence>
<evidence type="ECO:0000313" key="9">
    <source>
        <dbReference type="Proteomes" id="UP001190700"/>
    </source>
</evidence>
<dbReference type="SMART" id="SM00317">
    <property type="entry name" value="SET"/>
    <property type="match status" value="1"/>
</dbReference>
<feature type="region of interest" description="Disordered" evidence="5">
    <location>
        <begin position="465"/>
        <end position="515"/>
    </location>
</feature>
<dbReference type="SMART" id="SM00466">
    <property type="entry name" value="SRA"/>
    <property type="match status" value="1"/>
</dbReference>
<reference evidence="8 9" key="1">
    <citation type="journal article" date="2015" name="Genome Biol. Evol.">
        <title>Comparative Genomics of a Bacterivorous Green Alga Reveals Evolutionary Causalities and Consequences of Phago-Mixotrophic Mode of Nutrition.</title>
        <authorList>
            <person name="Burns J.A."/>
            <person name="Paasch A."/>
            <person name="Narechania A."/>
            <person name="Kim E."/>
        </authorList>
    </citation>
    <scope>NUCLEOTIDE SEQUENCE [LARGE SCALE GENOMIC DNA]</scope>
    <source>
        <strain evidence="8 9">PLY_AMNH</strain>
    </source>
</reference>
<dbReference type="PANTHER" id="PTHR45660">
    <property type="entry name" value="HISTONE-LYSINE N-METHYLTRANSFERASE SETMAR"/>
    <property type="match status" value="1"/>
</dbReference>
<dbReference type="EMBL" id="LGRX02003623">
    <property type="protein sequence ID" value="KAK3281941.1"/>
    <property type="molecule type" value="Genomic_DNA"/>
</dbReference>
<dbReference type="InterPro" id="IPR001214">
    <property type="entry name" value="SET_dom"/>
</dbReference>
<feature type="region of interest" description="Disordered" evidence="5">
    <location>
        <begin position="370"/>
        <end position="425"/>
    </location>
</feature>
<sequence>MEGLGARLEVSEGKRSCARTTSWHWQRERDNLSCQVWTQLCSTSTGAESSKQLVSKKTRRAWRWLPPECAFCRKRDPLLGELKRSEPAGKKRRRAEESGLEVFYHRKCAFGSDLDDRSEISLREVLKVLRTAKTSLCAHCNTAGAALPCTPADVGKSITSHVHMTLGATWRGNFVLSQAVPTGQLAAADDIALFPHHHHREGGGGGGREAPRLTPTVPNLANCPKIENKLPGRQCGRAHAGRCQSSLHESGLVSGVGEANAPVRIFMPTDPTAATRSVLHNAPEAAAPGPRAQLAAAVRRASQADPATTTISAPHAELAASSSLSERTRAPMPVVSHKKRKWGVMIDVPTAMAVEPATAATYGTSADAAATAVTAQPTEEASTTRPGPRAEPSTTAAPEQRAVPTTTPTPATRAEPSTTAAPVQRAVLTTTPTLATHAETSTTAAPVQRAVPTTTPHLRRVPTINQSHQHRAVPTTTPTPATRAEPSTTAAPVQRAVPTTTPTPATRAEPSTTAAPVQRAVLTTTPTLATRVELAAATMSISFANQATSAPHVELAASSSLSERTRAPAFVVSHKKRKCGLMAVESATAATYGTSADAAATATTAQPTEEASTTRPGPPFIPAVTTVPLAEPTSSSAPAPHDDRAANHKKERHFDPCSGDWVLVPAESSKDTSPRELGSTDRTASSQGAPPREEGSADRNDSLQWRSPRVPEAADRNGSSQWRSPRVPEAADRNGSLQAGLLCEPEYAVGTTSSQALRRVPETAEHTVGLQVAPLSALQRAKSATEASFRIPKQKHVLHRASSDAAATVAGPKNRVDLNRVGAPTVPVSMMRNRQLLTDKKQRDSSECAVSGGRHRLMDKSAQEVEATAKRVQDCKEFLTKEMLEQKNKKDETGERIQRPDRAASAQAKAQSMTCNQKPRIGDMPGIHVGDRFSCRHQMCAVGIHNHWYQGISWAAAREMVSWRYTHEEKHEEKRPPSDTKLCVAVVLSGRYQDNKDEGETVVYTGEGGHRADNATGIPARDQVLEKGNLALYNNYVHKIPVRLIRYVDGVDATDEDSPVAAKEYTYDGLYAVEGHDYIMGEAGYRVYQFTLRRLSNQRSLQSSRVRFKGVASTSRGDTAPFNLLEEDLSDEKENVKISVVNDVDDAPSPRSEFTYVTRYVDAAGNLLPPGGPLPPVEKKREALLKRARCTCVTTGCSSAEENAGQCACVRLSQLRIPRDGSQLLVPPYDIVWPPTALLPLAERLKSIKLRQELHMVHECGPLCASPATSNNRNVQHGLRYSLQVFRTKQKGWGVRTLETIPQGGFVCSYVGALLTTAEALQQTEDDYLFDLDESGKCDPQDIHFVVNARHYGSVGRFINHSCEPNMLVQNVRWNHQDPRLYTICFFASKSIYPHDELTYNYNHDIGAVINKDGTERVEKCACGSKKCVGRLL</sequence>
<dbReference type="GO" id="GO:0008270">
    <property type="term" value="F:zinc ion binding"/>
    <property type="evidence" value="ECO:0007669"/>
    <property type="project" value="InterPro"/>
</dbReference>
<evidence type="ECO:0000313" key="8">
    <source>
        <dbReference type="EMBL" id="KAK3281941.1"/>
    </source>
</evidence>
<evidence type="ECO:0000259" key="7">
    <source>
        <dbReference type="PROSITE" id="PS51015"/>
    </source>
</evidence>
<keyword evidence="2" id="KW-0158">Chromosome</keyword>
<protein>
    <recommendedName>
        <fullName evidence="10">Histone-lysine N-methyltransferase</fullName>
    </recommendedName>
</protein>
<keyword evidence="3 4" id="KW-0539">Nucleus</keyword>
<feature type="compositionally biased region" description="Basic and acidic residues" evidence="5">
    <location>
        <begin position="640"/>
        <end position="655"/>
    </location>
</feature>
<dbReference type="InterPro" id="IPR046341">
    <property type="entry name" value="SET_dom_sf"/>
</dbReference>
<dbReference type="Proteomes" id="UP001190700">
    <property type="component" value="Unassembled WGS sequence"/>
</dbReference>
<dbReference type="InterPro" id="IPR036987">
    <property type="entry name" value="SRA-YDG_sf"/>
</dbReference>
<evidence type="ECO:0000256" key="3">
    <source>
        <dbReference type="ARBA" id="ARBA00023242"/>
    </source>
</evidence>
<keyword evidence="9" id="KW-1185">Reference proteome</keyword>
<evidence type="ECO:0000256" key="5">
    <source>
        <dbReference type="SAM" id="MobiDB-lite"/>
    </source>
</evidence>
<proteinExistence type="predicted"/>
<feature type="compositionally biased region" description="Low complexity" evidence="5">
    <location>
        <begin position="600"/>
        <end position="614"/>
    </location>
</feature>
<dbReference type="GO" id="GO:0005634">
    <property type="term" value="C:nucleus"/>
    <property type="evidence" value="ECO:0007669"/>
    <property type="project" value="UniProtKB-SubCell"/>
</dbReference>
<feature type="region of interest" description="Disordered" evidence="5">
    <location>
        <begin position="886"/>
        <end position="923"/>
    </location>
</feature>
<dbReference type="SUPFAM" id="SSF82199">
    <property type="entry name" value="SET domain"/>
    <property type="match status" value="1"/>
</dbReference>
<feature type="compositionally biased region" description="Low complexity" evidence="5">
    <location>
        <begin position="370"/>
        <end position="381"/>
    </location>
</feature>
<dbReference type="Gene3D" id="2.30.280.10">
    <property type="entry name" value="SRA-YDG"/>
    <property type="match status" value="1"/>
</dbReference>
<evidence type="ECO:0000256" key="4">
    <source>
        <dbReference type="PROSITE-ProRule" id="PRU00358"/>
    </source>
</evidence>
<dbReference type="GO" id="GO:0003690">
    <property type="term" value="F:double-stranded DNA binding"/>
    <property type="evidence" value="ECO:0007669"/>
    <property type="project" value="TreeGrafter"/>
</dbReference>
<dbReference type="InterPro" id="IPR051357">
    <property type="entry name" value="H3K9_HMTase_SUVAR3-9"/>
</dbReference>
<feature type="compositionally biased region" description="Low complexity" evidence="5">
    <location>
        <begin position="472"/>
        <end position="515"/>
    </location>
</feature>
<dbReference type="PANTHER" id="PTHR45660:SF13">
    <property type="entry name" value="HISTONE-LYSINE N-METHYLTRANSFERASE SETMAR"/>
    <property type="match status" value="1"/>
</dbReference>
<dbReference type="SUPFAM" id="SSF88697">
    <property type="entry name" value="PUA domain-like"/>
    <property type="match status" value="1"/>
</dbReference>
<dbReference type="Pfam" id="PF05033">
    <property type="entry name" value="Pre-SET"/>
    <property type="match status" value="1"/>
</dbReference>
<feature type="compositionally biased region" description="Low complexity" evidence="5">
    <location>
        <begin position="312"/>
        <end position="325"/>
    </location>
</feature>
<dbReference type="GO" id="GO:0005694">
    <property type="term" value="C:chromosome"/>
    <property type="evidence" value="ECO:0007669"/>
    <property type="project" value="UniProtKB-SubCell"/>
</dbReference>
<dbReference type="InterPro" id="IPR003105">
    <property type="entry name" value="SRA_YDG"/>
</dbReference>
<comment type="subcellular location">
    <subcellularLocation>
        <location evidence="1">Chromosome</location>
    </subcellularLocation>
    <subcellularLocation>
        <location evidence="4">Nucleus</location>
    </subcellularLocation>
</comment>